<gene>
    <name evidence="1" type="ORF">SIAM614_08569</name>
</gene>
<evidence type="ECO:0000313" key="1">
    <source>
        <dbReference type="EMBL" id="EAV40933.1"/>
    </source>
</evidence>
<name>A0P277_ROSAI</name>
<dbReference type="AlphaFoldDB" id="A0P277"/>
<protein>
    <submittedName>
        <fullName evidence="1">Uncharacterized protein</fullName>
    </submittedName>
</protein>
<accession>A0P277</accession>
<dbReference type="Proteomes" id="UP000004848">
    <property type="component" value="Unassembled WGS sequence"/>
</dbReference>
<sequence>MDSSQWINGMQQEGQYLAVTIACFEGVCHGWLRRRRGDQHQEKACDEVPVRIDQKRGVIVVNRNQKRLRFDTQPFSKLI</sequence>
<reference evidence="1 2" key="1">
    <citation type="submission" date="2006-05" db="EMBL/GenBank/DDBJ databases">
        <authorList>
            <person name="King G."/>
            <person name="Ferriera S."/>
            <person name="Johnson J."/>
            <person name="Kravitz S."/>
            <person name="Beeson K."/>
            <person name="Sutton G."/>
            <person name="Rogers Y.-H."/>
            <person name="Friedman R."/>
            <person name="Frazier M."/>
            <person name="Venter J.C."/>
        </authorList>
    </citation>
    <scope>NUCLEOTIDE SEQUENCE [LARGE SCALE GENOMIC DNA]</scope>
    <source>
        <strain evidence="2">ATCC 25650 / DSM 13394 / JCM 20685 / NBRC 16684 / NCIMB 2208 / IAM 12614 / B1</strain>
    </source>
</reference>
<evidence type="ECO:0000313" key="2">
    <source>
        <dbReference type="Proteomes" id="UP000004848"/>
    </source>
</evidence>
<dbReference type="OrthoDB" id="4467772at2"/>
<dbReference type="RefSeq" id="WP_006939405.1">
    <property type="nucleotide sequence ID" value="NZ_AAUW01000025.1"/>
</dbReference>
<comment type="caution">
    <text evidence="1">The sequence shown here is derived from an EMBL/GenBank/DDBJ whole genome shotgun (WGS) entry which is preliminary data.</text>
</comment>
<organism evidence="1 2">
    <name type="scientific">Roseibium aggregatum (strain ATCC 25650 / DSM 13394 / JCM 20685 / NBRC 16684 / NCIMB 2208 / IAM 12614 / B1)</name>
    <name type="common">Stappia aggregata</name>
    <dbReference type="NCBI Taxonomy" id="384765"/>
    <lineage>
        <taxon>Bacteria</taxon>
        <taxon>Pseudomonadati</taxon>
        <taxon>Pseudomonadota</taxon>
        <taxon>Alphaproteobacteria</taxon>
        <taxon>Hyphomicrobiales</taxon>
        <taxon>Stappiaceae</taxon>
        <taxon>Roseibium</taxon>
    </lineage>
</organism>
<proteinExistence type="predicted"/>
<dbReference type="EMBL" id="AAUW01000025">
    <property type="protein sequence ID" value="EAV40933.1"/>
    <property type="molecule type" value="Genomic_DNA"/>
</dbReference>
<dbReference type="GeneID" id="68849530"/>